<dbReference type="GO" id="GO:0042732">
    <property type="term" value="P:D-xylose metabolic process"/>
    <property type="evidence" value="ECO:0007669"/>
    <property type="project" value="UniProtKB-KW"/>
</dbReference>
<dbReference type="Gene3D" id="1.10.10.10">
    <property type="entry name" value="Winged helix-like DNA-binding domain superfamily/Winged helix DNA-binding domain"/>
    <property type="match status" value="1"/>
</dbReference>
<comment type="function">
    <text evidence="1">Transcriptional repressor of xylose-utilizing enzymes.</text>
</comment>
<dbReference type="KEGG" id="hor:Hore_19540"/>
<dbReference type="Gene3D" id="3.30.420.40">
    <property type="match status" value="2"/>
</dbReference>
<dbReference type="InterPro" id="IPR000600">
    <property type="entry name" value="ROK"/>
</dbReference>
<reference evidence="4 5" key="1">
    <citation type="journal article" date="2009" name="PLoS ONE">
        <title>Genome analysis of the anaerobic thermohalophilic bacterium Halothermothrix orenii.</title>
        <authorList>
            <person name="Mavromatis K."/>
            <person name="Ivanova N."/>
            <person name="Anderson I."/>
            <person name="Lykidis A."/>
            <person name="Hooper S.D."/>
            <person name="Sun H."/>
            <person name="Kunin V."/>
            <person name="Lapidus A."/>
            <person name="Hugenholtz P."/>
            <person name="Patel B."/>
            <person name="Kyrpides N.C."/>
        </authorList>
    </citation>
    <scope>NUCLEOTIDE SEQUENCE [LARGE SCALE GENOMIC DNA]</scope>
    <source>
        <strain evidence="5">H 168 / OCM 544 / DSM 9562</strain>
    </source>
</reference>
<dbReference type="RefSeq" id="WP_015923670.1">
    <property type="nucleotide sequence ID" value="NC_011899.1"/>
</dbReference>
<dbReference type="AlphaFoldDB" id="B8CZI2"/>
<dbReference type="Proteomes" id="UP000000719">
    <property type="component" value="Chromosome"/>
</dbReference>
<proteinExistence type="inferred from homology"/>
<gene>
    <name evidence="4" type="ordered locus">Hore_19540</name>
</gene>
<evidence type="ECO:0000313" key="5">
    <source>
        <dbReference type="Proteomes" id="UP000000719"/>
    </source>
</evidence>
<dbReference type="PROSITE" id="PS01125">
    <property type="entry name" value="ROK"/>
    <property type="match status" value="1"/>
</dbReference>
<dbReference type="InterPro" id="IPR036388">
    <property type="entry name" value="WH-like_DNA-bd_sf"/>
</dbReference>
<dbReference type="CDD" id="cd00090">
    <property type="entry name" value="HTH_ARSR"/>
    <property type="match status" value="1"/>
</dbReference>
<dbReference type="Pfam" id="PF13412">
    <property type="entry name" value="HTH_24"/>
    <property type="match status" value="1"/>
</dbReference>
<evidence type="ECO:0000256" key="2">
    <source>
        <dbReference type="ARBA" id="ARBA00006479"/>
    </source>
</evidence>
<keyword evidence="3" id="KW-0859">Xylose metabolism</keyword>
<dbReference type="InterPro" id="IPR043129">
    <property type="entry name" value="ATPase_NBD"/>
</dbReference>
<dbReference type="InterPro" id="IPR049874">
    <property type="entry name" value="ROK_cs"/>
</dbReference>
<protein>
    <submittedName>
        <fullName evidence="4">ROK family protein</fullName>
    </submittedName>
</protein>
<dbReference type="InterPro" id="IPR036390">
    <property type="entry name" value="WH_DNA-bd_sf"/>
</dbReference>
<evidence type="ECO:0000256" key="3">
    <source>
        <dbReference type="ARBA" id="ARBA00022629"/>
    </source>
</evidence>
<evidence type="ECO:0000256" key="1">
    <source>
        <dbReference type="ARBA" id="ARBA00002486"/>
    </source>
</evidence>
<dbReference type="HOGENOM" id="CLU_036604_13_3_9"/>
<dbReference type="PANTHER" id="PTHR18964">
    <property type="entry name" value="ROK (REPRESSOR, ORF, KINASE) FAMILY"/>
    <property type="match status" value="1"/>
</dbReference>
<dbReference type="Pfam" id="PF00480">
    <property type="entry name" value="ROK"/>
    <property type="match status" value="1"/>
</dbReference>
<dbReference type="CDD" id="cd24076">
    <property type="entry name" value="ASKHA_ATPase_ROK_BsXylR-like"/>
    <property type="match status" value="1"/>
</dbReference>
<sequence>MNVKVGNSTFIKNLNQKRIFKLIHKEGPITRKELADNTDYSAGTISNHVKALIDQGFVIETEKGYSSGGRKPVYLTVNPDKGYIISVEVEVTRVKIVLFNLKIKVVAKTVFPINGPAQAKETISQIFSEIEKILSEREIKPDKILGIGVAVPGLIDKEEGLLEFAPNLGWSKVPIVKYFEDKYGVPVVLENEANAAAVGEKEFVYPDIKDMVYVSINEGIGCGLIFNGRLYRGAGGNAGEFGHIIIDSDGPLCHCGNSGCWETLASENHIQKEYQELTGEENVEKNEIYRKAIEGEDRALSVVKQAAHNIGLGLANIVNSLSPRLIVLGGGIIEADTLIIDTVQSILKEKCLLLSYDKVDIEFTRLKDLACLYGLASYVFNKSIDFETKKN</sequence>
<dbReference type="EMBL" id="CP001098">
    <property type="protein sequence ID" value="ACL70701.1"/>
    <property type="molecule type" value="Genomic_DNA"/>
</dbReference>
<dbReference type="SUPFAM" id="SSF46785">
    <property type="entry name" value="Winged helix' DNA-binding domain"/>
    <property type="match status" value="1"/>
</dbReference>
<name>B8CZI2_HALOH</name>
<comment type="similarity">
    <text evidence="2">Belongs to the ROK (NagC/XylR) family.</text>
</comment>
<dbReference type="eggNOG" id="COG1940">
    <property type="taxonomic scope" value="Bacteria"/>
</dbReference>
<keyword evidence="5" id="KW-1185">Reference proteome</keyword>
<dbReference type="OrthoDB" id="9796533at2"/>
<dbReference type="InterPro" id="IPR011991">
    <property type="entry name" value="ArsR-like_HTH"/>
</dbReference>
<dbReference type="SUPFAM" id="SSF53067">
    <property type="entry name" value="Actin-like ATPase domain"/>
    <property type="match status" value="1"/>
</dbReference>
<dbReference type="PANTHER" id="PTHR18964:SF149">
    <property type="entry name" value="BIFUNCTIONAL UDP-N-ACETYLGLUCOSAMINE 2-EPIMERASE_N-ACETYLMANNOSAMINE KINASE"/>
    <property type="match status" value="1"/>
</dbReference>
<accession>B8CZI2</accession>
<organism evidence="4 5">
    <name type="scientific">Halothermothrix orenii (strain H 168 / OCM 544 / DSM 9562)</name>
    <dbReference type="NCBI Taxonomy" id="373903"/>
    <lineage>
        <taxon>Bacteria</taxon>
        <taxon>Bacillati</taxon>
        <taxon>Bacillota</taxon>
        <taxon>Clostridia</taxon>
        <taxon>Halanaerobiales</taxon>
        <taxon>Halothermotrichaceae</taxon>
        <taxon>Halothermothrix</taxon>
    </lineage>
</organism>
<dbReference type="STRING" id="373903.Hore_19540"/>
<keyword evidence="3" id="KW-0119">Carbohydrate metabolism</keyword>
<evidence type="ECO:0000313" key="4">
    <source>
        <dbReference type="EMBL" id="ACL70701.1"/>
    </source>
</evidence>